<gene>
    <name evidence="2" type="ORF">V6N11_037762</name>
</gene>
<evidence type="ECO:0000313" key="2">
    <source>
        <dbReference type="EMBL" id="KAK8986836.1"/>
    </source>
</evidence>
<protein>
    <submittedName>
        <fullName evidence="2">Uncharacterized protein</fullName>
    </submittedName>
</protein>
<feature type="transmembrane region" description="Helical" evidence="1">
    <location>
        <begin position="70"/>
        <end position="88"/>
    </location>
</feature>
<organism evidence="2 3">
    <name type="scientific">Hibiscus sabdariffa</name>
    <name type="common">roselle</name>
    <dbReference type="NCBI Taxonomy" id="183260"/>
    <lineage>
        <taxon>Eukaryota</taxon>
        <taxon>Viridiplantae</taxon>
        <taxon>Streptophyta</taxon>
        <taxon>Embryophyta</taxon>
        <taxon>Tracheophyta</taxon>
        <taxon>Spermatophyta</taxon>
        <taxon>Magnoliopsida</taxon>
        <taxon>eudicotyledons</taxon>
        <taxon>Gunneridae</taxon>
        <taxon>Pentapetalae</taxon>
        <taxon>rosids</taxon>
        <taxon>malvids</taxon>
        <taxon>Malvales</taxon>
        <taxon>Malvaceae</taxon>
        <taxon>Malvoideae</taxon>
        <taxon>Hibiscus</taxon>
    </lineage>
</organism>
<keyword evidence="1" id="KW-1133">Transmembrane helix</keyword>
<feature type="transmembrane region" description="Helical" evidence="1">
    <location>
        <begin position="95"/>
        <end position="113"/>
    </location>
</feature>
<name>A0ABR2PF05_9ROSI</name>
<reference evidence="2 3" key="1">
    <citation type="journal article" date="2024" name="G3 (Bethesda)">
        <title>Genome assembly of Hibiscus sabdariffa L. provides insights into metabolisms of medicinal natural products.</title>
        <authorList>
            <person name="Kim T."/>
        </authorList>
    </citation>
    <scope>NUCLEOTIDE SEQUENCE [LARGE SCALE GENOMIC DNA]</scope>
    <source>
        <strain evidence="2">TK-2024</strain>
        <tissue evidence="2">Old leaves</tissue>
    </source>
</reference>
<dbReference type="PANTHER" id="PTHR11206">
    <property type="entry name" value="MULTIDRUG RESISTANCE PROTEIN"/>
    <property type="match status" value="1"/>
</dbReference>
<keyword evidence="1" id="KW-0472">Membrane</keyword>
<sequence>MLAFKDLWPVVKLSLSSGVMLNLSRTLVQHNLGSSNLKLEKRSGARSVQQVPSWVAVGAGWLSTVAWVNIGSYYLVVIPIGVVLGYVLDMHLNRVWVGMLLGTLLQTVVLIVITCKTDWDKHVVLPRNRVNKWFVSKSTEENGDNTENIVS</sequence>
<dbReference type="Proteomes" id="UP001396334">
    <property type="component" value="Unassembled WGS sequence"/>
</dbReference>
<keyword evidence="1" id="KW-0812">Transmembrane</keyword>
<keyword evidence="3" id="KW-1185">Reference proteome</keyword>
<accession>A0ABR2PF05</accession>
<dbReference type="EMBL" id="JBBPBN010000062">
    <property type="protein sequence ID" value="KAK8986836.1"/>
    <property type="molecule type" value="Genomic_DNA"/>
</dbReference>
<evidence type="ECO:0000256" key="1">
    <source>
        <dbReference type="SAM" id="Phobius"/>
    </source>
</evidence>
<evidence type="ECO:0000313" key="3">
    <source>
        <dbReference type="Proteomes" id="UP001396334"/>
    </source>
</evidence>
<proteinExistence type="predicted"/>
<comment type="caution">
    <text evidence="2">The sequence shown here is derived from an EMBL/GenBank/DDBJ whole genome shotgun (WGS) entry which is preliminary data.</text>
</comment>